<protein>
    <submittedName>
        <fullName evidence="14">Receptor</fullName>
    </submittedName>
</protein>
<dbReference type="PROSITE" id="PS50259">
    <property type="entry name" value="G_PROTEIN_RECEP_F3_4"/>
    <property type="match status" value="1"/>
</dbReference>
<comment type="subcellular location">
    <subcellularLocation>
        <location evidence="1">Cell membrane</location>
        <topology evidence="1">Multi-pass membrane protein</topology>
    </subcellularLocation>
</comment>
<keyword evidence="5" id="KW-0297">G-protein coupled receptor</keyword>
<evidence type="ECO:0000256" key="4">
    <source>
        <dbReference type="ARBA" id="ARBA00022989"/>
    </source>
</evidence>
<keyword evidence="7 14" id="KW-0675">Receptor</keyword>
<name>A0ABN7B3V8_9HEMI</name>
<evidence type="ECO:0000256" key="7">
    <source>
        <dbReference type="ARBA" id="ARBA00023170"/>
    </source>
</evidence>
<dbReference type="PANTHER" id="PTHR10519">
    <property type="entry name" value="GABA-B RECEPTOR"/>
    <property type="match status" value="1"/>
</dbReference>
<keyword evidence="3 12" id="KW-0812">Transmembrane</keyword>
<feature type="region of interest" description="Disordered" evidence="11">
    <location>
        <begin position="650"/>
        <end position="689"/>
    </location>
</feature>
<feature type="domain" description="G-protein coupled receptors family 3 profile" evidence="13">
    <location>
        <begin position="318"/>
        <end position="600"/>
    </location>
</feature>
<dbReference type="CDD" id="cd06366">
    <property type="entry name" value="PBP1_GABAb_receptor"/>
    <property type="match status" value="1"/>
</dbReference>
<dbReference type="CDD" id="cd15294">
    <property type="entry name" value="7tmC_GABA-B-R2"/>
    <property type="match status" value="1"/>
</dbReference>
<dbReference type="Pfam" id="PF00003">
    <property type="entry name" value="7tm_3"/>
    <property type="match status" value="1"/>
</dbReference>
<feature type="coiled-coil region" evidence="10">
    <location>
        <begin position="610"/>
        <end position="637"/>
    </location>
</feature>
<evidence type="ECO:0000256" key="12">
    <source>
        <dbReference type="SAM" id="Phobius"/>
    </source>
</evidence>
<organism evidence="14 15">
    <name type="scientific">Nesidiocoris tenuis</name>
    <dbReference type="NCBI Taxonomy" id="355587"/>
    <lineage>
        <taxon>Eukaryota</taxon>
        <taxon>Metazoa</taxon>
        <taxon>Ecdysozoa</taxon>
        <taxon>Arthropoda</taxon>
        <taxon>Hexapoda</taxon>
        <taxon>Insecta</taxon>
        <taxon>Pterygota</taxon>
        <taxon>Neoptera</taxon>
        <taxon>Paraneoptera</taxon>
        <taxon>Hemiptera</taxon>
        <taxon>Heteroptera</taxon>
        <taxon>Panheteroptera</taxon>
        <taxon>Cimicomorpha</taxon>
        <taxon>Miridae</taxon>
        <taxon>Dicyphina</taxon>
        <taxon>Nesidiocoris</taxon>
    </lineage>
</organism>
<feature type="transmembrane region" description="Helical" evidence="12">
    <location>
        <begin position="394"/>
        <end position="413"/>
    </location>
</feature>
<dbReference type="Proteomes" id="UP001307889">
    <property type="component" value="Chromosome 9"/>
</dbReference>
<evidence type="ECO:0000256" key="8">
    <source>
        <dbReference type="ARBA" id="ARBA00023180"/>
    </source>
</evidence>
<reference evidence="14 15" key="1">
    <citation type="submission" date="2023-09" db="EMBL/GenBank/DDBJ databases">
        <title>Nesidiocoris tenuis whole genome shotgun sequence.</title>
        <authorList>
            <person name="Shibata T."/>
            <person name="Shimoda M."/>
            <person name="Kobayashi T."/>
            <person name="Uehara T."/>
        </authorList>
    </citation>
    <scope>NUCLEOTIDE SEQUENCE [LARGE SCALE GENOMIC DNA]</scope>
    <source>
        <strain evidence="14 15">Japan</strain>
    </source>
</reference>
<evidence type="ECO:0000256" key="10">
    <source>
        <dbReference type="SAM" id="Coils"/>
    </source>
</evidence>
<feature type="compositionally biased region" description="Polar residues" evidence="11">
    <location>
        <begin position="728"/>
        <end position="766"/>
    </location>
</feature>
<keyword evidence="10" id="KW-0175">Coiled coil</keyword>
<feature type="transmembrane region" description="Helical" evidence="12">
    <location>
        <begin position="355"/>
        <end position="374"/>
    </location>
</feature>
<feature type="transmembrane region" description="Helical" evidence="12">
    <location>
        <begin position="316"/>
        <end position="343"/>
    </location>
</feature>
<evidence type="ECO:0000313" key="14">
    <source>
        <dbReference type="EMBL" id="BES98539.1"/>
    </source>
</evidence>
<dbReference type="InterPro" id="IPR028082">
    <property type="entry name" value="Peripla_BP_I"/>
</dbReference>
<feature type="compositionally biased region" description="Polar residues" evidence="11">
    <location>
        <begin position="671"/>
        <end position="685"/>
    </location>
</feature>
<dbReference type="InterPro" id="IPR017978">
    <property type="entry name" value="GPCR_3_C"/>
</dbReference>
<feature type="transmembrane region" description="Helical" evidence="12">
    <location>
        <begin position="533"/>
        <end position="550"/>
    </location>
</feature>
<evidence type="ECO:0000256" key="5">
    <source>
        <dbReference type="ARBA" id="ARBA00023040"/>
    </source>
</evidence>
<dbReference type="PRINTS" id="PR01176">
    <property type="entry name" value="GABABRECEPTR"/>
</dbReference>
<feature type="region of interest" description="Disordered" evidence="11">
    <location>
        <begin position="728"/>
        <end position="773"/>
    </location>
</feature>
<keyword evidence="4 12" id="KW-1133">Transmembrane helix</keyword>
<evidence type="ECO:0000256" key="6">
    <source>
        <dbReference type="ARBA" id="ARBA00023136"/>
    </source>
</evidence>
<evidence type="ECO:0000256" key="1">
    <source>
        <dbReference type="ARBA" id="ARBA00004651"/>
    </source>
</evidence>
<evidence type="ECO:0000256" key="2">
    <source>
        <dbReference type="ARBA" id="ARBA00022475"/>
    </source>
</evidence>
<dbReference type="SUPFAM" id="SSF53822">
    <property type="entry name" value="Periplasmic binding protein-like I"/>
    <property type="match status" value="1"/>
</dbReference>
<evidence type="ECO:0000256" key="3">
    <source>
        <dbReference type="ARBA" id="ARBA00022692"/>
    </source>
</evidence>
<dbReference type="EMBL" id="AP028917">
    <property type="protein sequence ID" value="BES98539.1"/>
    <property type="molecule type" value="Genomic_DNA"/>
</dbReference>
<dbReference type="InterPro" id="IPR001828">
    <property type="entry name" value="ANF_lig-bd_rcpt"/>
</dbReference>
<evidence type="ECO:0000259" key="13">
    <source>
        <dbReference type="PROSITE" id="PS50259"/>
    </source>
</evidence>
<evidence type="ECO:0000256" key="9">
    <source>
        <dbReference type="ARBA" id="ARBA00023224"/>
    </source>
</evidence>
<keyword evidence="15" id="KW-1185">Reference proteome</keyword>
<feature type="compositionally biased region" description="Low complexity" evidence="11">
    <location>
        <begin position="803"/>
        <end position="814"/>
    </location>
</feature>
<keyword evidence="2" id="KW-1003">Cell membrane</keyword>
<gene>
    <name evidence="14" type="ORF">NTJ_11354</name>
</gene>
<feature type="transmembrane region" description="Helical" evidence="12">
    <location>
        <begin position="489"/>
        <end position="513"/>
    </location>
</feature>
<keyword evidence="6 12" id="KW-0472">Membrane</keyword>
<proteinExistence type="predicted"/>
<dbReference type="Pfam" id="PF01094">
    <property type="entry name" value="ANF_receptor"/>
    <property type="match status" value="1"/>
</dbReference>
<dbReference type="InterPro" id="IPR002455">
    <property type="entry name" value="GPCR3_GABA-B"/>
</dbReference>
<feature type="region of interest" description="Disordered" evidence="11">
    <location>
        <begin position="799"/>
        <end position="857"/>
    </location>
</feature>
<dbReference type="Gene3D" id="3.40.50.2300">
    <property type="match status" value="2"/>
</dbReference>
<dbReference type="PRINTS" id="PR01177">
    <property type="entry name" value="GABAB1RECPTR"/>
</dbReference>
<dbReference type="PANTHER" id="PTHR10519:SF74">
    <property type="entry name" value="GAMMA-AMINOBUTYRIC ACID TYPE B RECEPTOR SUBUNIT 2"/>
    <property type="match status" value="1"/>
</dbReference>
<feature type="transmembrane region" description="Helical" evidence="12">
    <location>
        <begin position="556"/>
        <end position="578"/>
    </location>
</feature>
<sequence>MFSIKAIGLLRFLRKKIAGENVRGVINCALKFWVHEDDLISLIDIPSRSVPISAHNRLVADLDQHKFEVEETQSFTNEVATAISKLKEKDIRIVLGNFNETWARHIFCEAQRVGMTGRKYQWLIMGTYGPSWWLEPAPCPSHTLAQALDGVILTDLLPLATSGEITISGITADEYKEEYDSRRGNEYSRFHGYTYDGVWAVALAIQHVTHRVRHFRKDQTVVDFQYRDPLWEQLFVEALKNTSFEGVTGPVRFYDNERKASILLKQFQNGTEVKVGEYNAVNHDLDLDRGQVIRWAGRGPPKDRTLQIFEHSHVNVAIYSSLAVVASLGIILASIFLGINIKFRNQRYIKMSSPYLNNLIIIGSILTYSSVIFLGLDSRLTSVQAFPYICTARAWLLMAGFSLAFGAMFSKTWRVHSIFTDVKLNKKVIKDYQLYMVVGVLLAIDLGIMTTWQVADPFFRSTKLMEPYPHPHSEDIIIYPENEYCRSHYMNIFVGIIYAYKGLLMIFGAFLAWETRHVSIPALNDSKYVGMSVYNVVLMCIMGAAVSFVLSDEQNAAFVLISVFTIFCATITLCLVFVPKLVELRRNPQGVIDKRIRATLRPTSKTRRDSSELEEKVKEAKDSNQRWRKMLLERENELQNLLKIMGQEDKVLPTLPPPQEVSLLKKEPPSATETTELSSVCSNTSSHEDRLGVSIGASSVTSSTAPATAVSPAPTVGQPLTQSANQIGNQLVSPPTTDFSNPVDTSSLQRKKTTFSNANMTSSTKLTSNSTAPTSTVPAAALEEMTVGTSLSVISEARQAIKQQQQSPSSQSSSKAVSWEAECPRGSSNSLRRRSSGVRTSHTPPPQRRTSMPGRRTPTFVHQDELWLTQTRHCRTRCSNPATNEVPDDEEVSVIQRSVSERRDKCCHGGSSGTLPATVGASVGVIRGGIGGGIGSISGTSSLKKKPSPSLYQSTPNVLGTAISEGELLDLSILPIFQKLLTERKGAAIASCPNIAIKCDIVEYL</sequence>
<dbReference type="InterPro" id="IPR017979">
    <property type="entry name" value="GPCR_3_CS"/>
</dbReference>
<evidence type="ECO:0000313" key="15">
    <source>
        <dbReference type="Proteomes" id="UP001307889"/>
    </source>
</evidence>
<evidence type="ECO:0000256" key="11">
    <source>
        <dbReference type="SAM" id="MobiDB-lite"/>
    </source>
</evidence>
<accession>A0ABN7B3V8</accession>
<dbReference type="PROSITE" id="PS00981">
    <property type="entry name" value="G_PROTEIN_RECEP_F3_3"/>
    <property type="match status" value="1"/>
</dbReference>
<keyword evidence="9" id="KW-0807">Transducer</keyword>
<keyword evidence="8" id="KW-0325">Glycoprotein</keyword>